<dbReference type="Pfam" id="PF05866">
    <property type="entry name" value="RusA"/>
    <property type="match status" value="1"/>
</dbReference>
<proteinExistence type="predicted"/>
<dbReference type="InterPro" id="IPR036614">
    <property type="entry name" value="RusA-like_sf"/>
</dbReference>
<dbReference type="AlphaFoldDB" id="A0A839T2X9"/>
<keyword evidence="2" id="KW-1185">Reference proteome</keyword>
<accession>A0A839T2X9</accession>
<keyword evidence="1" id="KW-0540">Nuclease</keyword>
<dbReference type="SUPFAM" id="SSF103084">
    <property type="entry name" value="Holliday junction resolvase RusA"/>
    <property type="match status" value="1"/>
</dbReference>
<dbReference type="Gene3D" id="3.30.1330.70">
    <property type="entry name" value="Holliday junction resolvase RusA"/>
    <property type="match status" value="1"/>
</dbReference>
<dbReference type="GO" id="GO:0006281">
    <property type="term" value="P:DNA repair"/>
    <property type="evidence" value="ECO:0007669"/>
    <property type="project" value="InterPro"/>
</dbReference>
<dbReference type="EMBL" id="JACHXI010000009">
    <property type="protein sequence ID" value="MBB3103772.1"/>
    <property type="molecule type" value="Genomic_DNA"/>
</dbReference>
<keyword evidence="1" id="KW-0255">Endonuclease</keyword>
<dbReference type="GO" id="GO:0004519">
    <property type="term" value="F:endonuclease activity"/>
    <property type="evidence" value="ECO:0007669"/>
    <property type="project" value="UniProtKB-KW"/>
</dbReference>
<comment type="caution">
    <text evidence="1">The sequence shown here is derived from an EMBL/GenBank/DDBJ whole genome shotgun (WGS) entry which is preliminary data.</text>
</comment>
<dbReference type="InterPro" id="IPR008822">
    <property type="entry name" value="Endonuclease_RusA-like"/>
</dbReference>
<evidence type="ECO:0000313" key="1">
    <source>
        <dbReference type="EMBL" id="MBB3103772.1"/>
    </source>
</evidence>
<sequence length="159" mass="17459">MSDLFIRNVSFGIEAHLHPVSFVVPGVPQGKGRPRIGRVGNHARMFTPAKTVAYESLVALAAQEAMRGRELITGPVLIELQILHGVPQSMSKKRKSLALAGEIKPMLKPDTDNVLKAICDGCNGVVWRDDVQATDGMFRRRYAETPCVQVRIVPLMEGD</sequence>
<protein>
    <submittedName>
        <fullName evidence="1">Holliday junction resolvase RusA-like endonuclease</fullName>
    </submittedName>
</protein>
<dbReference type="GO" id="GO:0006310">
    <property type="term" value="P:DNA recombination"/>
    <property type="evidence" value="ECO:0007669"/>
    <property type="project" value="InterPro"/>
</dbReference>
<dbReference type="RefSeq" id="WP_183166679.1">
    <property type="nucleotide sequence ID" value="NZ_JACHXI010000009.1"/>
</dbReference>
<keyword evidence="1" id="KW-0378">Hydrolase</keyword>
<organism evidence="1 2">
    <name type="scientific">Azomonas macrocytogenes</name>
    <name type="common">Azotobacter macrocytogenes</name>
    <dbReference type="NCBI Taxonomy" id="69962"/>
    <lineage>
        <taxon>Bacteria</taxon>
        <taxon>Pseudomonadati</taxon>
        <taxon>Pseudomonadota</taxon>
        <taxon>Gammaproteobacteria</taxon>
        <taxon>Pseudomonadales</taxon>
        <taxon>Pseudomonadaceae</taxon>
        <taxon>Azomonas</taxon>
    </lineage>
</organism>
<name>A0A839T2X9_AZOMA</name>
<gene>
    <name evidence="1" type="ORF">FHR87_002169</name>
</gene>
<dbReference type="Proteomes" id="UP000549250">
    <property type="component" value="Unassembled WGS sequence"/>
</dbReference>
<dbReference type="GO" id="GO:0000287">
    <property type="term" value="F:magnesium ion binding"/>
    <property type="evidence" value="ECO:0007669"/>
    <property type="project" value="InterPro"/>
</dbReference>
<evidence type="ECO:0000313" key="2">
    <source>
        <dbReference type="Proteomes" id="UP000549250"/>
    </source>
</evidence>
<reference evidence="1 2" key="1">
    <citation type="submission" date="2020-08" db="EMBL/GenBank/DDBJ databases">
        <title>Genomic Encyclopedia of Type Strains, Phase III (KMG-III): the genomes of soil and plant-associated and newly described type strains.</title>
        <authorList>
            <person name="Whitman W."/>
        </authorList>
    </citation>
    <scope>NUCLEOTIDE SEQUENCE [LARGE SCALE GENOMIC DNA]</scope>
    <source>
        <strain evidence="1 2">CECT 4462</strain>
    </source>
</reference>